<organism evidence="3 4">
    <name type="scientific">Jeotgalibacillus terrae</name>
    <dbReference type="NCBI Taxonomy" id="587735"/>
    <lineage>
        <taxon>Bacteria</taxon>
        <taxon>Bacillati</taxon>
        <taxon>Bacillota</taxon>
        <taxon>Bacilli</taxon>
        <taxon>Bacillales</taxon>
        <taxon>Caryophanaceae</taxon>
        <taxon>Jeotgalibacillus</taxon>
    </lineage>
</organism>
<reference evidence="4" key="1">
    <citation type="journal article" date="2019" name="Int. J. Syst. Evol. Microbiol.">
        <title>The Global Catalogue of Microorganisms (GCM) 10K type strain sequencing project: providing services to taxonomists for standard genome sequencing and annotation.</title>
        <authorList>
            <consortium name="The Broad Institute Genomics Platform"/>
            <consortium name="The Broad Institute Genome Sequencing Center for Infectious Disease"/>
            <person name="Wu L."/>
            <person name="Ma J."/>
        </authorList>
    </citation>
    <scope>NUCLEOTIDE SEQUENCE [LARGE SCALE GENOMIC DNA]</scope>
    <source>
        <strain evidence="4">KCTC 13528</strain>
    </source>
</reference>
<dbReference type="Pfam" id="PF00395">
    <property type="entry name" value="SLH"/>
    <property type="match status" value="2"/>
</dbReference>
<keyword evidence="4" id="KW-1185">Reference proteome</keyword>
<sequence>MKKRLAKGLLTTVGAGVLSLGFAAGAQAEELFTDVSVESDAYGPIESVFFKRVMTGYDQANADGSVSYEMRPFQEITRAQAAKMISNGVGNIQATQNVSDFPDVDEWHWAHDYVTLLENDGVVTGDAEGNFNPEDRLNRAQIAKMLVEGFDLPFDENDTDTGFNDISSDSWEAPYVKALVDAGITTGTSPDTFSSYNDVTRYQLAAFIDRIYQSKELNDDMAWVQARGTFNKMKDTFYSNVIKTDANEPVFPYENFRDEMLESVTVGYEPTVIENYEDQCRACDGLYYTGAFTSKLGFDMIQNNEDTIELKVMYTQTGLVPVTEYHIEIKNDDGTWKVNDYNRTYFENKEDMPILNLTAEEAANYMEGETRANDGSTTIYKYELVSEEDSMYVFKAYSSRGEYEIKIDKETGLVLF</sequence>
<proteinExistence type="predicted"/>
<dbReference type="RefSeq" id="WP_204728129.1">
    <property type="nucleotide sequence ID" value="NZ_JAFBDK010000002.1"/>
</dbReference>
<accession>A0ABW5ZDX6</accession>
<evidence type="ECO:0000256" key="1">
    <source>
        <dbReference type="SAM" id="SignalP"/>
    </source>
</evidence>
<evidence type="ECO:0000313" key="4">
    <source>
        <dbReference type="Proteomes" id="UP001597561"/>
    </source>
</evidence>
<gene>
    <name evidence="3" type="ORF">ACFS5P_00325</name>
</gene>
<evidence type="ECO:0000259" key="2">
    <source>
        <dbReference type="PROSITE" id="PS51272"/>
    </source>
</evidence>
<dbReference type="InterPro" id="IPR051465">
    <property type="entry name" value="Cell_Envelope_Struct_Comp"/>
</dbReference>
<dbReference type="PROSITE" id="PS51272">
    <property type="entry name" value="SLH"/>
    <property type="match status" value="3"/>
</dbReference>
<dbReference type="PANTHER" id="PTHR43308">
    <property type="entry name" value="OUTER MEMBRANE PROTEIN ALPHA-RELATED"/>
    <property type="match status" value="1"/>
</dbReference>
<comment type="caution">
    <text evidence="3">The sequence shown here is derived from an EMBL/GenBank/DDBJ whole genome shotgun (WGS) entry which is preliminary data.</text>
</comment>
<feature type="domain" description="SLH" evidence="2">
    <location>
        <begin position="97"/>
        <end position="160"/>
    </location>
</feature>
<dbReference type="InterPro" id="IPR001119">
    <property type="entry name" value="SLH_dom"/>
</dbReference>
<dbReference type="EMBL" id="JBHUPG010000001">
    <property type="protein sequence ID" value="MFD2910311.1"/>
    <property type="molecule type" value="Genomic_DNA"/>
</dbReference>
<feature type="signal peptide" evidence="1">
    <location>
        <begin position="1"/>
        <end position="28"/>
    </location>
</feature>
<feature type="chain" id="PRO_5045812402" evidence="1">
    <location>
        <begin position="29"/>
        <end position="416"/>
    </location>
</feature>
<protein>
    <submittedName>
        <fullName evidence="3">S-layer homology domain-containing protein</fullName>
    </submittedName>
</protein>
<dbReference type="Proteomes" id="UP001597561">
    <property type="component" value="Unassembled WGS sequence"/>
</dbReference>
<evidence type="ECO:0000313" key="3">
    <source>
        <dbReference type="EMBL" id="MFD2910311.1"/>
    </source>
</evidence>
<feature type="domain" description="SLH" evidence="2">
    <location>
        <begin position="163"/>
        <end position="222"/>
    </location>
</feature>
<keyword evidence="1" id="KW-0732">Signal</keyword>
<feature type="domain" description="SLH" evidence="2">
    <location>
        <begin position="28"/>
        <end position="96"/>
    </location>
</feature>
<name>A0ABW5ZDX6_9BACL</name>